<dbReference type="Proteomes" id="UP001066276">
    <property type="component" value="Chromosome 2_1"/>
</dbReference>
<organism evidence="1 2">
    <name type="scientific">Pleurodeles waltl</name>
    <name type="common">Iberian ribbed newt</name>
    <dbReference type="NCBI Taxonomy" id="8319"/>
    <lineage>
        <taxon>Eukaryota</taxon>
        <taxon>Metazoa</taxon>
        <taxon>Chordata</taxon>
        <taxon>Craniata</taxon>
        <taxon>Vertebrata</taxon>
        <taxon>Euteleostomi</taxon>
        <taxon>Amphibia</taxon>
        <taxon>Batrachia</taxon>
        <taxon>Caudata</taxon>
        <taxon>Salamandroidea</taxon>
        <taxon>Salamandridae</taxon>
        <taxon>Pleurodelinae</taxon>
        <taxon>Pleurodeles</taxon>
    </lineage>
</organism>
<dbReference type="AlphaFoldDB" id="A0AAV7V730"/>
<evidence type="ECO:0000313" key="2">
    <source>
        <dbReference type="Proteomes" id="UP001066276"/>
    </source>
</evidence>
<proteinExistence type="predicted"/>
<name>A0AAV7V730_PLEWA</name>
<reference evidence="1" key="1">
    <citation type="journal article" date="2022" name="bioRxiv">
        <title>Sequencing and chromosome-scale assembly of the giantPleurodeles waltlgenome.</title>
        <authorList>
            <person name="Brown T."/>
            <person name="Elewa A."/>
            <person name="Iarovenko S."/>
            <person name="Subramanian E."/>
            <person name="Araus A.J."/>
            <person name="Petzold A."/>
            <person name="Susuki M."/>
            <person name="Suzuki K.-i.T."/>
            <person name="Hayashi T."/>
            <person name="Toyoda A."/>
            <person name="Oliveira C."/>
            <person name="Osipova E."/>
            <person name="Leigh N.D."/>
            <person name="Simon A."/>
            <person name="Yun M.H."/>
        </authorList>
    </citation>
    <scope>NUCLEOTIDE SEQUENCE</scope>
    <source>
        <strain evidence="1">20211129_DDA</strain>
        <tissue evidence="1">Liver</tissue>
    </source>
</reference>
<gene>
    <name evidence="1" type="ORF">NDU88_001044</name>
</gene>
<protein>
    <submittedName>
        <fullName evidence="1">Uncharacterized protein</fullName>
    </submittedName>
</protein>
<accession>A0AAV7V730</accession>
<evidence type="ECO:0000313" key="1">
    <source>
        <dbReference type="EMBL" id="KAJ1197182.1"/>
    </source>
</evidence>
<sequence length="81" mass="9375">MSFLKSHAQYSTAQLQRTLVRLHARSAAAKNTGAASREERSEEFFGSHNEEFFKSRAEEFFPCLNLHRDSTVYSGRRYKNS</sequence>
<keyword evidence="2" id="KW-1185">Reference proteome</keyword>
<comment type="caution">
    <text evidence="1">The sequence shown here is derived from an EMBL/GenBank/DDBJ whole genome shotgun (WGS) entry which is preliminary data.</text>
</comment>
<dbReference type="EMBL" id="JANPWB010000003">
    <property type="protein sequence ID" value="KAJ1197182.1"/>
    <property type="molecule type" value="Genomic_DNA"/>
</dbReference>